<reference evidence="7" key="1">
    <citation type="submission" date="2016-11" db="EMBL/GenBank/DDBJ databases">
        <authorList>
            <person name="Varghese N."/>
            <person name="Submissions S."/>
        </authorList>
    </citation>
    <scope>NUCLEOTIDE SEQUENCE [LARGE SCALE GENOMIC DNA]</scope>
    <source>
        <strain evidence="7">DSM 19741</strain>
    </source>
</reference>
<dbReference type="SUPFAM" id="SSF56112">
    <property type="entry name" value="Protein kinase-like (PK-like)"/>
    <property type="match status" value="1"/>
</dbReference>
<comment type="similarity">
    <text evidence="1">Belongs to the methylthioribose kinase family.</text>
</comment>
<keyword evidence="3" id="KW-0547">Nucleotide-binding</keyword>
<gene>
    <name evidence="6" type="ORF">SAMN05444396_10517</name>
</gene>
<dbReference type="Proteomes" id="UP000184036">
    <property type="component" value="Unassembled WGS sequence"/>
</dbReference>
<evidence type="ECO:0000256" key="5">
    <source>
        <dbReference type="ARBA" id="ARBA00022840"/>
    </source>
</evidence>
<keyword evidence="7" id="KW-1185">Reference proteome</keyword>
<dbReference type="PANTHER" id="PTHR34273:SF2">
    <property type="entry name" value="METHYLTHIORIBOSE KINASE"/>
    <property type="match status" value="1"/>
</dbReference>
<dbReference type="GO" id="GO:0005524">
    <property type="term" value="F:ATP binding"/>
    <property type="evidence" value="ECO:0007669"/>
    <property type="project" value="UniProtKB-KW"/>
</dbReference>
<dbReference type="RefSeq" id="WP_072991434.1">
    <property type="nucleotide sequence ID" value="NZ_FQWE01000005.1"/>
</dbReference>
<accession>A0A1M5HCM2</accession>
<keyword evidence="5" id="KW-0067">ATP-binding</keyword>
<dbReference type="EMBL" id="FQWE01000005">
    <property type="protein sequence ID" value="SHG13739.1"/>
    <property type="molecule type" value="Genomic_DNA"/>
</dbReference>
<organism evidence="6 7">
    <name type="scientific">Flavobacterium segetis</name>
    <dbReference type="NCBI Taxonomy" id="271157"/>
    <lineage>
        <taxon>Bacteria</taxon>
        <taxon>Pseudomonadati</taxon>
        <taxon>Bacteroidota</taxon>
        <taxon>Flavobacteriia</taxon>
        <taxon>Flavobacteriales</taxon>
        <taxon>Flavobacteriaceae</taxon>
        <taxon>Flavobacterium</taxon>
    </lineage>
</organism>
<dbReference type="AlphaFoldDB" id="A0A1M5HCM2"/>
<dbReference type="Gene3D" id="3.30.200.20">
    <property type="entry name" value="Phosphorylase Kinase, domain 1"/>
    <property type="match status" value="1"/>
</dbReference>
<keyword evidence="4 6" id="KW-0418">Kinase</keyword>
<evidence type="ECO:0000256" key="2">
    <source>
        <dbReference type="ARBA" id="ARBA00022679"/>
    </source>
</evidence>
<dbReference type="STRING" id="271157.SAMN05444396_10517"/>
<dbReference type="InterPro" id="IPR011009">
    <property type="entry name" value="Kinase-like_dom_sf"/>
</dbReference>
<evidence type="ECO:0000313" key="6">
    <source>
        <dbReference type="EMBL" id="SHG13739.1"/>
    </source>
</evidence>
<evidence type="ECO:0000313" key="7">
    <source>
        <dbReference type="Proteomes" id="UP000184036"/>
    </source>
</evidence>
<evidence type="ECO:0000256" key="3">
    <source>
        <dbReference type="ARBA" id="ARBA00022741"/>
    </source>
</evidence>
<dbReference type="OrthoDB" id="9777791at2"/>
<evidence type="ECO:0000256" key="4">
    <source>
        <dbReference type="ARBA" id="ARBA00022777"/>
    </source>
</evidence>
<dbReference type="GO" id="GO:0016301">
    <property type="term" value="F:kinase activity"/>
    <property type="evidence" value="ECO:0007669"/>
    <property type="project" value="UniProtKB-KW"/>
</dbReference>
<name>A0A1M5HCM2_9FLAO</name>
<evidence type="ECO:0000256" key="1">
    <source>
        <dbReference type="ARBA" id="ARBA00010165"/>
    </source>
</evidence>
<sequence>MFVLNSNEPIELGTYLRERKWLDDHEIIDSISKPGEGNMNYVLRIRTAKRSFIIKQSRAYVEKYPQVLAPENRVLTEGAFYIKVAGDMDVQKAMPKILGMDEVNNVILLEDLGLSNDFTFLYDFKEKIHENELSQLLVYLNGLHQSFQKLVIDGELVNAEMRKLNYEHIFEYPFRVENGFDLDLIQKGLQEIAMPYKTDIDLKQKIESLGSLYLSKGKYLLHGDYYPGSWLKTDYGIKIIDPEFCFYGLREFDLAVFISHLYLSQQDESKITYVKDNYNSFSELNSEILNGFIGMEIMRRLIGLAQLPLNMNLKTKANLLSFARTLILK</sequence>
<dbReference type="PANTHER" id="PTHR34273">
    <property type="entry name" value="METHYLTHIORIBOSE KINASE"/>
    <property type="match status" value="1"/>
</dbReference>
<keyword evidence="2" id="KW-0808">Transferase</keyword>
<proteinExistence type="inferred from homology"/>
<dbReference type="Gene3D" id="3.90.1200.10">
    <property type="match status" value="1"/>
</dbReference>
<protein>
    <submittedName>
        <fullName evidence="6">5-methylthioribose kinase</fullName>
    </submittedName>
</protein>